<dbReference type="Proteomes" id="UP001234216">
    <property type="component" value="Unassembled WGS sequence"/>
</dbReference>
<sequence length="78" mass="8490">MRPRLCTGRVAVVQLARDAGADDRGRALVGQARLIVQRKAAERMTAAMAKPFADADHLLLTGHYGEAVRKLTQAYRSA</sequence>
<reference evidence="1" key="1">
    <citation type="submission" date="2023-07" db="EMBL/GenBank/DDBJ databases">
        <title>Comparative genomics of wheat-associated soil bacteria to identify genetic determinants of phenazine resistance.</title>
        <authorList>
            <person name="Mouncey N."/>
        </authorList>
    </citation>
    <scope>NUCLEOTIDE SEQUENCE</scope>
    <source>
        <strain evidence="1">V4I22</strain>
    </source>
</reference>
<proteinExistence type="predicted"/>
<comment type="caution">
    <text evidence="1">The sequence shown here is derived from an EMBL/GenBank/DDBJ whole genome shotgun (WGS) entry which is preliminary data.</text>
</comment>
<gene>
    <name evidence="1" type="ORF">QFZ22_003401</name>
</gene>
<name>A0AAW8FBC1_9ACTN</name>
<evidence type="ECO:0000313" key="2">
    <source>
        <dbReference type="Proteomes" id="UP001234216"/>
    </source>
</evidence>
<accession>A0AAW8FBC1</accession>
<evidence type="ECO:0000313" key="1">
    <source>
        <dbReference type="EMBL" id="MDQ0907416.1"/>
    </source>
</evidence>
<dbReference type="EMBL" id="JAUSZV010000005">
    <property type="protein sequence ID" value="MDQ0907416.1"/>
    <property type="molecule type" value="Genomic_DNA"/>
</dbReference>
<dbReference type="AlphaFoldDB" id="A0AAW8FBC1"/>
<organism evidence="1 2">
    <name type="scientific">Streptomyces canus</name>
    <dbReference type="NCBI Taxonomy" id="58343"/>
    <lineage>
        <taxon>Bacteria</taxon>
        <taxon>Bacillati</taxon>
        <taxon>Actinomycetota</taxon>
        <taxon>Actinomycetes</taxon>
        <taxon>Kitasatosporales</taxon>
        <taxon>Streptomycetaceae</taxon>
        <taxon>Streptomyces</taxon>
        <taxon>Streptomyces aurantiacus group</taxon>
    </lineage>
</organism>
<protein>
    <submittedName>
        <fullName evidence="1">Uncharacterized protein</fullName>
    </submittedName>
</protein>